<gene>
    <name evidence="1" type="ORF">SFRICE_030386</name>
</gene>
<dbReference type="AlphaFoldDB" id="A0A2H1X0I2"/>
<evidence type="ECO:0000313" key="1">
    <source>
        <dbReference type="EMBL" id="SOQ58787.1"/>
    </source>
</evidence>
<name>A0A2H1X0I2_SPOFR</name>
<protein>
    <submittedName>
        <fullName evidence="1">SFRICE_030386</fullName>
    </submittedName>
</protein>
<organism evidence="1">
    <name type="scientific">Spodoptera frugiperda</name>
    <name type="common">Fall armyworm</name>
    <dbReference type="NCBI Taxonomy" id="7108"/>
    <lineage>
        <taxon>Eukaryota</taxon>
        <taxon>Metazoa</taxon>
        <taxon>Ecdysozoa</taxon>
        <taxon>Arthropoda</taxon>
        <taxon>Hexapoda</taxon>
        <taxon>Insecta</taxon>
        <taxon>Pterygota</taxon>
        <taxon>Neoptera</taxon>
        <taxon>Endopterygota</taxon>
        <taxon>Lepidoptera</taxon>
        <taxon>Glossata</taxon>
        <taxon>Ditrysia</taxon>
        <taxon>Noctuoidea</taxon>
        <taxon>Noctuidae</taxon>
        <taxon>Amphipyrinae</taxon>
        <taxon>Spodoptera</taxon>
    </lineage>
</organism>
<dbReference type="EMBL" id="ODYU01012463">
    <property type="protein sequence ID" value="SOQ58787.1"/>
    <property type="molecule type" value="Genomic_DNA"/>
</dbReference>
<proteinExistence type="predicted"/>
<accession>A0A2H1X0I2</accession>
<reference evidence="1" key="1">
    <citation type="submission" date="2016-07" db="EMBL/GenBank/DDBJ databases">
        <authorList>
            <person name="Bretaudeau A."/>
        </authorList>
    </citation>
    <scope>NUCLEOTIDE SEQUENCE</scope>
    <source>
        <strain evidence="1">Rice</strain>
        <tissue evidence="1">Whole body</tissue>
    </source>
</reference>
<sequence length="76" mass="8615">MLLHWSSCRTFGHSKTMPAPSADGSHYNDHLPNPLTTIKLNLPGKDQEERNPLLKHLVLFIHQADVFSKQNNNAKL</sequence>